<reference evidence="2 3" key="1">
    <citation type="submission" date="2024-10" db="EMBL/GenBank/DDBJ databases">
        <title>The Natural Products Discovery Center: Release of the First 8490 Sequenced Strains for Exploring Actinobacteria Biosynthetic Diversity.</title>
        <authorList>
            <person name="Kalkreuter E."/>
            <person name="Kautsar S.A."/>
            <person name="Yang D."/>
            <person name="Bader C.D."/>
            <person name="Teijaro C.N."/>
            <person name="Fluegel L."/>
            <person name="Davis C.M."/>
            <person name="Simpson J.R."/>
            <person name="Lauterbach L."/>
            <person name="Steele A.D."/>
            <person name="Gui C."/>
            <person name="Meng S."/>
            <person name="Li G."/>
            <person name="Viehrig K."/>
            <person name="Ye F."/>
            <person name="Su P."/>
            <person name="Kiefer A.F."/>
            <person name="Nichols A."/>
            <person name="Cepeda A.J."/>
            <person name="Yan W."/>
            <person name="Fan B."/>
            <person name="Jiang Y."/>
            <person name="Adhikari A."/>
            <person name="Zheng C.-J."/>
            <person name="Schuster L."/>
            <person name="Cowan T.M."/>
            <person name="Smanski M.J."/>
            <person name="Chevrette M.G."/>
            <person name="De Carvalho L.P.S."/>
            <person name="Shen B."/>
        </authorList>
    </citation>
    <scope>NUCLEOTIDE SEQUENCE [LARGE SCALE GENOMIC DNA]</scope>
    <source>
        <strain evidence="2 3">NPDC019275</strain>
    </source>
</reference>
<organism evidence="2 3">
    <name type="scientific">Nocardia xishanensis</name>
    <dbReference type="NCBI Taxonomy" id="238964"/>
    <lineage>
        <taxon>Bacteria</taxon>
        <taxon>Bacillati</taxon>
        <taxon>Actinomycetota</taxon>
        <taxon>Actinomycetes</taxon>
        <taxon>Mycobacteriales</taxon>
        <taxon>Nocardiaceae</taxon>
        <taxon>Nocardia</taxon>
    </lineage>
</organism>
<protein>
    <submittedName>
        <fullName evidence="2">Uncharacterized protein</fullName>
    </submittedName>
</protein>
<comment type="caution">
    <text evidence="2">The sequence shown here is derived from an EMBL/GenBank/DDBJ whole genome shotgun (WGS) entry which is preliminary data.</text>
</comment>
<evidence type="ECO:0000313" key="3">
    <source>
        <dbReference type="Proteomes" id="UP001611415"/>
    </source>
</evidence>
<dbReference type="PROSITE" id="PS51257">
    <property type="entry name" value="PROKAR_LIPOPROTEIN"/>
    <property type="match status" value="1"/>
</dbReference>
<accession>A0ABW7X8G0</accession>
<dbReference type="EMBL" id="JBIRYO010000023">
    <property type="protein sequence ID" value="MFI2477314.1"/>
    <property type="molecule type" value="Genomic_DNA"/>
</dbReference>
<keyword evidence="3" id="KW-1185">Reference proteome</keyword>
<name>A0ABW7X8G0_9NOCA</name>
<dbReference type="RefSeq" id="WP_357410333.1">
    <property type="nucleotide sequence ID" value="NZ_JBEYCD010000019.1"/>
</dbReference>
<feature type="signal peptide" evidence="1">
    <location>
        <begin position="1"/>
        <end position="22"/>
    </location>
</feature>
<evidence type="ECO:0000313" key="2">
    <source>
        <dbReference type="EMBL" id="MFI2477314.1"/>
    </source>
</evidence>
<feature type="chain" id="PRO_5045538127" evidence="1">
    <location>
        <begin position="23"/>
        <end position="114"/>
    </location>
</feature>
<dbReference type="Proteomes" id="UP001611415">
    <property type="component" value="Unassembled WGS sequence"/>
</dbReference>
<keyword evidence="1" id="KW-0732">Signal</keyword>
<sequence length="114" mass="11581">MRVRRLITLSTMALLVPLGAAACTVEGAGTKSECNVGGCTVTFDRGVDAKANILGIDAELVAVNGNTVTMKVGGQQVDVPVGETQPAEGLNVTVQEVTDQKVVVKLATGLSAGN</sequence>
<evidence type="ECO:0000256" key="1">
    <source>
        <dbReference type="SAM" id="SignalP"/>
    </source>
</evidence>
<gene>
    <name evidence="2" type="ORF">ACH49W_28400</name>
</gene>
<proteinExistence type="predicted"/>